<proteinExistence type="predicted"/>
<accession>A0A8T4GJY4</accession>
<dbReference type="AlphaFoldDB" id="A0A8T4GJY4"/>
<name>A0A8T4GJY4_9EURY</name>
<evidence type="ECO:0000313" key="2">
    <source>
        <dbReference type="Proteomes" id="UP000823588"/>
    </source>
</evidence>
<dbReference type="OrthoDB" id="247722at2157"/>
<sequence length="99" mass="10516">MSKSTSPHAPTLASEERRRIVAGLVDDAVSTFGDLRPRGRADEIEAALRETHLPALAEAGYIEWGPETGEITPGPNFAEAADHVADLPLPDAEPESADD</sequence>
<reference evidence="1" key="1">
    <citation type="submission" date="2021-03" db="EMBL/GenBank/DDBJ databases">
        <title>Genomic Encyclopedia of Type Strains, Phase IV (KMG-IV): sequencing the most valuable type-strain genomes for metagenomic binning, comparative biology and taxonomic classification.</title>
        <authorList>
            <person name="Goeker M."/>
        </authorList>
    </citation>
    <scope>NUCLEOTIDE SEQUENCE</scope>
    <source>
        <strain evidence="1">DSM 23564</strain>
    </source>
</reference>
<gene>
    <name evidence="1" type="ORF">J2751_002414</name>
</gene>
<protein>
    <submittedName>
        <fullName evidence="1">Uncharacterized protein</fullName>
    </submittedName>
</protein>
<organism evidence="1 2">
    <name type="scientific">Halorubrum alkaliphilum</name>
    <dbReference type="NCBI Taxonomy" id="261290"/>
    <lineage>
        <taxon>Archaea</taxon>
        <taxon>Methanobacteriati</taxon>
        <taxon>Methanobacteriota</taxon>
        <taxon>Stenosarchaea group</taxon>
        <taxon>Halobacteria</taxon>
        <taxon>Halobacteriales</taxon>
        <taxon>Haloferacaceae</taxon>
        <taxon>Halorubrum</taxon>
    </lineage>
</organism>
<comment type="caution">
    <text evidence="1">The sequence shown here is derived from an EMBL/GenBank/DDBJ whole genome shotgun (WGS) entry which is preliminary data.</text>
</comment>
<dbReference type="Proteomes" id="UP000823588">
    <property type="component" value="Unassembled WGS sequence"/>
</dbReference>
<evidence type="ECO:0000313" key="1">
    <source>
        <dbReference type="EMBL" id="MBP1923372.1"/>
    </source>
</evidence>
<keyword evidence="2" id="KW-1185">Reference proteome</keyword>
<dbReference type="EMBL" id="JAGGKQ010000020">
    <property type="protein sequence ID" value="MBP1923372.1"/>
    <property type="molecule type" value="Genomic_DNA"/>
</dbReference>